<evidence type="ECO:0000259" key="2">
    <source>
        <dbReference type="Pfam" id="PF05685"/>
    </source>
</evidence>
<reference evidence="3" key="1">
    <citation type="submission" date="2020-02" db="EMBL/GenBank/DDBJ databases">
        <authorList>
            <person name="Meier V. D."/>
        </authorList>
    </citation>
    <scope>NUCLEOTIDE SEQUENCE</scope>
    <source>
        <strain evidence="3">AVDCRST_MAG63</strain>
    </source>
</reference>
<name>A0A6J4K6J0_9BACT</name>
<dbReference type="InterPro" id="IPR012296">
    <property type="entry name" value="Nuclease_put_TT1808"/>
</dbReference>
<dbReference type="CDD" id="cd06260">
    <property type="entry name" value="DUF820-like"/>
    <property type="match status" value="1"/>
</dbReference>
<organism evidence="3">
    <name type="scientific">uncultured Armatimonadetes bacterium</name>
    <dbReference type="NCBI Taxonomy" id="157466"/>
    <lineage>
        <taxon>Bacteria</taxon>
        <taxon>Bacillati</taxon>
        <taxon>Armatimonadota</taxon>
        <taxon>environmental samples</taxon>
    </lineage>
</organism>
<evidence type="ECO:0000256" key="1">
    <source>
        <dbReference type="SAM" id="Coils"/>
    </source>
</evidence>
<feature type="coiled-coil region" evidence="1">
    <location>
        <begin position="188"/>
        <end position="227"/>
    </location>
</feature>
<dbReference type="Gene3D" id="3.90.1570.10">
    <property type="entry name" value="tt1808, chain A"/>
    <property type="match status" value="1"/>
</dbReference>
<protein>
    <recommendedName>
        <fullName evidence="2">Putative restriction endonuclease domain-containing protein</fullName>
    </recommendedName>
</protein>
<dbReference type="Pfam" id="PF05685">
    <property type="entry name" value="Uma2"/>
    <property type="match status" value="1"/>
</dbReference>
<dbReference type="InterPro" id="IPR011335">
    <property type="entry name" value="Restrct_endonuc-II-like"/>
</dbReference>
<gene>
    <name evidence="3" type="ORF">AVDCRST_MAG63-4853</name>
</gene>
<dbReference type="AlphaFoldDB" id="A0A6J4K6J0"/>
<dbReference type="InterPro" id="IPR008538">
    <property type="entry name" value="Uma2"/>
</dbReference>
<accession>A0A6J4K6J0</accession>
<keyword evidence="1" id="KW-0175">Coiled coil</keyword>
<sequence>MAVPAVRTDPDIIEYPESDGRPMADNTLQFRWIVTIQGGLDDLFREDESVFVAGDLLWYPVEGNPSLSTAPDVLVAVGRPKGDRRSYLQWREGNIAPQVVFEILSASNTAREMNQKFVFYDRYGVEEYYLYDPEANDLTGWVRSDGHLLLIDPVHGWVSPRLGTRFDTAGSELVIYRPDGRPFLTYLGQAARSERAEQERALAEQERDEERRRAERLAARLREAGIDPDAV</sequence>
<proteinExistence type="predicted"/>
<evidence type="ECO:0000313" key="3">
    <source>
        <dbReference type="EMBL" id="CAA9296764.1"/>
    </source>
</evidence>
<dbReference type="PANTHER" id="PTHR33352:SF2">
    <property type="entry name" value="SLL0995 PROTEIN"/>
    <property type="match status" value="1"/>
</dbReference>
<dbReference type="SUPFAM" id="SSF52980">
    <property type="entry name" value="Restriction endonuclease-like"/>
    <property type="match status" value="1"/>
</dbReference>
<dbReference type="PANTHER" id="PTHR33352">
    <property type="entry name" value="SLR1095 PROTEIN"/>
    <property type="match status" value="1"/>
</dbReference>
<feature type="domain" description="Putative restriction endonuclease" evidence="2">
    <location>
        <begin position="43"/>
        <end position="151"/>
    </location>
</feature>
<dbReference type="EMBL" id="CADCTO010000678">
    <property type="protein sequence ID" value="CAA9296764.1"/>
    <property type="molecule type" value="Genomic_DNA"/>
</dbReference>